<gene>
    <name evidence="2" type="ORF">GCM10010833_11510</name>
</gene>
<dbReference type="RefSeq" id="WP_188513440.1">
    <property type="nucleotide sequence ID" value="NZ_BMGD01000002.1"/>
</dbReference>
<keyword evidence="1" id="KW-0732">Signal</keyword>
<protein>
    <submittedName>
        <fullName evidence="2">Uncharacterized protein</fullName>
    </submittedName>
</protein>
<feature type="chain" id="PRO_5046378211" evidence="1">
    <location>
        <begin position="23"/>
        <end position="566"/>
    </location>
</feature>
<name>A0ABQ1J5N4_9SPHN</name>
<evidence type="ECO:0000256" key="1">
    <source>
        <dbReference type="SAM" id="SignalP"/>
    </source>
</evidence>
<comment type="caution">
    <text evidence="2">The sequence shown here is derived from an EMBL/GenBank/DDBJ whole genome shotgun (WGS) entry which is preliminary data.</text>
</comment>
<keyword evidence="3" id="KW-1185">Reference proteome</keyword>
<dbReference type="Proteomes" id="UP000614261">
    <property type="component" value="Unassembled WGS sequence"/>
</dbReference>
<evidence type="ECO:0000313" key="2">
    <source>
        <dbReference type="EMBL" id="GGB58434.1"/>
    </source>
</evidence>
<proteinExistence type="predicted"/>
<dbReference type="EMBL" id="BMGD01000002">
    <property type="protein sequence ID" value="GGB58434.1"/>
    <property type="molecule type" value="Genomic_DNA"/>
</dbReference>
<feature type="signal peptide" evidence="1">
    <location>
        <begin position="1"/>
        <end position="22"/>
    </location>
</feature>
<sequence length="566" mass="62916">MSLTKAIISGFVALIAVTPAAACSVAETYIRPSNFELVQIADAIVVARAENEIQNGSVDRSVAFRIEAILKGDAPDRVVLPFASIGKPIASDLSDLSGSNPEGHMGPCNRTTFAQASRYLMFLERSADGGWRQLDFPFSRINEDYFGEDNAWMRTVRLYLRLQRSRQPMEQIGALTRMAETRLDDEGRSLADAERADIADHLRSISPWKPTAHLLDLHARVERGETMTPRPAEANGESGNLDEVARQLMGETGTVSPQGPQEARRLILAALAEGDHPDALPLFESLSARTDLDVDQRGLTLRYFARNGQYPRAYKWIEERLLPELGRMSSQDAGRLLAHVGDVQMGDHYGDGRERWRQDPHAKVTWPELAFALYRYVTATVGKDRVGGWLTDALSDISVSDYRARPELTVALAGAFDDGVMRWANQELSRPQSARSLDQSALEPQKHHDMLPLRVLASAWSDESISALRRAFCDGGERRKLAILALGQEGDELYESLLEKMAGASNLSGDERDWLLRAAIAFQARRVKSEPAWMADDPKSWLVTRLAQSDWPKSSMICSSPKSTRQ</sequence>
<accession>A0ABQ1J5N4</accession>
<reference evidence="3" key="1">
    <citation type="journal article" date="2019" name="Int. J. Syst. Evol. Microbiol.">
        <title>The Global Catalogue of Microorganisms (GCM) 10K type strain sequencing project: providing services to taxonomists for standard genome sequencing and annotation.</title>
        <authorList>
            <consortium name="The Broad Institute Genomics Platform"/>
            <consortium name="The Broad Institute Genome Sequencing Center for Infectious Disease"/>
            <person name="Wu L."/>
            <person name="Ma J."/>
        </authorList>
    </citation>
    <scope>NUCLEOTIDE SEQUENCE [LARGE SCALE GENOMIC DNA]</scope>
    <source>
        <strain evidence="3">CGMCC 1.12851</strain>
    </source>
</reference>
<evidence type="ECO:0000313" key="3">
    <source>
        <dbReference type="Proteomes" id="UP000614261"/>
    </source>
</evidence>
<organism evidence="2 3">
    <name type="scientific">Blastomonas aquatica</name>
    <dbReference type="NCBI Taxonomy" id="1510276"/>
    <lineage>
        <taxon>Bacteria</taxon>
        <taxon>Pseudomonadati</taxon>
        <taxon>Pseudomonadota</taxon>
        <taxon>Alphaproteobacteria</taxon>
        <taxon>Sphingomonadales</taxon>
        <taxon>Sphingomonadaceae</taxon>
        <taxon>Blastomonas</taxon>
    </lineage>
</organism>